<dbReference type="EMBL" id="UINC01041718">
    <property type="protein sequence ID" value="SVB43382.1"/>
    <property type="molecule type" value="Genomic_DNA"/>
</dbReference>
<dbReference type="InterPro" id="IPR036291">
    <property type="entry name" value="NAD(P)-bd_dom_sf"/>
</dbReference>
<dbReference type="Pfam" id="PF01370">
    <property type="entry name" value="Epimerase"/>
    <property type="match status" value="1"/>
</dbReference>
<dbReference type="SUPFAM" id="SSF51735">
    <property type="entry name" value="NAD(P)-binding Rossmann-fold domains"/>
    <property type="match status" value="1"/>
</dbReference>
<reference evidence="2" key="1">
    <citation type="submission" date="2018-05" db="EMBL/GenBank/DDBJ databases">
        <authorList>
            <person name="Lanie J.A."/>
            <person name="Ng W.-L."/>
            <person name="Kazmierczak K.M."/>
            <person name="Andrzejewski T.M."/>
            <person name="Davidsen T.M."/>
            <person name="Wayne K.J."/>
            <person name="Tettelin H."/>
            <person name="Glass J.I."/>
            <person name="Rusch D."/>
            <person name="Podicherti R."/>
            <person name="Tsui H.-C.T."/>
            <person name="Winkler M.E."/>
        </authorList>
    </citation>
    <scope>NUCLEOTIDE SEQUENCE</scope>
</reference>
<evidence type="ECO:0000259" key="1">
    <source>
        <dbReference type="Pfam" id="PF01370"/>
    </source>
</evidence>
<dbReference type="AlphaFoldDB" id="A0A382DZ62"/>
<accession>A0A382DZ62</accession>
<protein>
    <recommendedName>
        <fullName evidence="1">NAD-dependent epimerase/dehydratase domain-containing protein</fullName>
    </recommendedName>
</protein>
<dbReference type="Gene3D" id="3.40.50.720">
    <property type="entry name" value="NAD(P)-binding Rossmann-like Domain"/>
    <property type="match status" value="1"/>
</dbReference>
<feature type="domain" description="NAD-dependent epimerase/dehydratase" evidence="1">
    <location>
        <begin position="3"/>
        <end position="162"/>
    </location>
</feature>
<organism evidence="2">
    <name type="scientific">marine metagenome</name>
    <dbReference type="NCBI Taxonomy" id="408172"/>
    <lineage>
        <taxon>unclassified sequences</taxon>
        <taxon>metagenomes</taxon>
        <taxon>ecological metagenomes</taxon>
    </lineage>
</organism>
<proteinExistence type="predicted"/>
<dbReference type="InterPro" id="IPR001509">
    <property type="entry name" value="Epimerase_deHydtase"/>
</dbReference>
<sequence length="249" mass="28833">MKVLLLGANGYMGPHLVKVLEKFYQLRITDIMPIESEHETMVVDVTNLGQVMEATEGMDAIINCSVLRHDRKLAFDVSARGSYNVMHSAVNRKIQRIIQTGPWTATNGQMTFDLDFELNPDSSPSPGTEVYALTKSLGQEICKVFTENYRSLYVQCYLFSIFVDYDDPREGCDSNEFQLSWRDTAELFRLGLEIKLTDLPSRFEIFYPSADLPHQKFKFDKARKILGFVPRDSFEKMWQREQMMERKQP</sequence>
<evidence type="ECO:0000313" key="2">
    <source>
        <dbReference type="EMBL" id="SVB43382.1"/>
    </source>
</evidence>
<gene>
    <name evidence="2" type="ORF">METZ01_LOCUS196236</name>
</gene>
<name>A0A382DZ62_9ZZZZ</name>